<protein>
    <submittedName>
        <fullName evidence="1">Uncharacterized protein</fullName>
    </submittedName>
</protein>
<gene>
    <name evidence="1" type="ORF">BDB_40043</name>
</gene>
<name>G2ZJ77_9RALS</name>
<dbReference type="EMBL" id="FR854060">
    <property type="protein sequence ID" value="CCA79090.1"/>
    <property type="molecule type" value="Genomic_DNA"/>
</dbReference>
<accession>G2ZJ77</accession>
<reference evidence="1" key="2">
    <citation type="submission" date="2011-04" db="EMBL/GenBank/DDBJ databases">
        <authorList>
            <person name="Genoscope - CEA"/>
        </authorList>
    </citation>
    <scope>NUCLEOTIDE SEQUENCE</scope>
    <source>
        <strain evidence="1">R229</strain>
    </source>
</reference>
<sequence>MTSMQPKYGSATDVAKRIREWLGPHGRENTASLLLHEALQALEAQSTIGVGDGSGNLFVRGDHDAIKCVQGYIFDAEKWRAAQPGADARAARALCAAAAKRSDKTDGELWGEYQDEFIADAKAALLAAQSGQRATPEPMVRFCPQCGLIGEPGERYRDCCPDGSHARVVPKKFAEDCRQLFRLVVDGVKAESPTTESGQQTAVATDAPTRGADIPATMRHDAGAYARCDYCGRYSDNPKSLARNEWPCDCGKLHGWCGSFKKPTAESQWSDATPMQQEAKS</sequence>
<proteinExistence type="predicted"/>
<organism evidence="1">
    <name type="scientific">blood disease bacterium R229</name>
    <dbReference type="NCBI Taxonomy" id="741978"/>
    <lineage>
        <taxon>Bacteria</taxon>
        <taxon>Pseudomonadati</taxon>
        <taxon>Pseudomonadota</taxon>
        <taxon>Betaproteobacteria</taxon>
        <taxon>Burkholderiales</taxon>
        <taxon>Burkholderiaceae</taxon>
        <taxon>Ralstonia</taxon>
        <taxon>Ralstonia solanacearum species complex</taxon>
    </lineage>
</organism>
<reference evidence="1" key="1">
    <citation type="journal article" date="2011" name="PLoS ONE">
        <title>Ralstonia syzygii, the Blood Disease Bacterium and some Asian R. solanacearum strains form a single genomic species despite divergent lifestyles.</title>
        <authorList>
            <person name="Remenant B."/>
            <person name="de Cambiaire J.C."/>
            <person name="Cellier G."/>
            <person name="Jacobs J.M."/>
            <person name="Mangenot S."/>
            <person name="Barbe V."/>
            <person name="Lajus A."/>
            <person name="Vallenet D."/>
            <person name="Medigue C."/>
            <person name="Fegan M."/>
            <person name="Allen C."/>
            <person name="Prior P."/>
        </authorList>
    </citation>
    <scope>NUCLEOTIDE SEQUENCE</scope>
    <source>
        <strain evidence="1">R229</strain>
    </source>
</reference>
<evidence type="ECO:0000313" key="1">
    <source>
        <dbReference type="EMBL" id="CCA79090.1"/>
    </source>
</evidence>
<dbReference type="AlphaFoldDB" id="G2ZJ77"/>